<protein>
    <submittedName>
        <fullName evidence="1">Uncharacterized protein</fullName>
    </submittedName>
</protein>
<dbReference type="InterPro" id="IPR004158">
    <property type="entry name" value="DUF247_pln"/>
</dbReference>
<dbReference type="Pfam" id="PF03140">
    <property type="entry name" value="DUF247"/>
    <property type="match status" value="1"/>
</dbReference>
<sequence length="443" mass="49798">MLVLNHIFHTELQHRIGGESIMNLLLGYCKALSPLEVLEDYPAFIALKHAHLLELLYRLIVLTEPPQEDARKGAAPMAGIEFVEILIPTASKLCAVGVQLVCTNHVTAIEFEVEGDPVSFKLPFIKLNAYIEVIIRNLEAFEQISELESEFLVLTRYFEMMNAIIETKEDVKLLKDHGILERGSMKDEEVVKIFSGMSKPVRLANPPNIDKAIEEANKYYNGQLEVMTLKFIKKSMEEVPASYVFGKKKATEVAHLKIEVRKHLTRRHAPVRRTTFPQVLPPTAETWLLRSSHHHHGSLRLHHIFHLTKFGDHLTSHAPPRTGDISGEILHPDPRACSVRMTRICNPTHSETRDPICDPPKLPADSVSGVFRDNPSGVFCDNPFVPFGVFCDNPSVPSGVFHDNHLVSSMTIRLFCLVSSVTIHLFCLVSSVTQSVCSVWCLP</sequence>
<dbReference type="AlphaFoldDB" id="A0A2N9FP43"/>
<name>A0A2N9FP43_FAGSY</name>
<dbReference type="PANTHER" id="PTHR31549:SF277">
    <property type="entry name" value="OS08G0167400 PROTEIN"/>
    <property type="match status" value="1"/>
</dbReference>
<accession>A0A2N9FP43</accession>
<evidence type="ECO:0000313" key="1">
    <source>
        <dbReference type="EMBL" id="SPC88905.1"/>
    </source>
</evidence>
<gene>
    <name evidence="1" type="ORF">FSB_LOCUS16787</name>
</gene>
<proteinExistence type="predicted"/>
<reference evidence="1" key="1">
    <citation type="submission" date="2018-02" db="EMBL/GenBank/DDBJ databases">
        <authorList>
            <person name="Cohen D.B."/>
            <person name="Kent A.D."/>
        </authorList>
    </citation>
    <scope>NUCLEOTIDE SEQUENCE</scope>
</reference>
<organism evidence="1">
    <name type="scientific">Fagus sylvatica</name>
    <name type="common">Beechnut</name>
    <dbReference type="NCBI Taxonomy" id="28930"/>
    <lineage>
        <taxon>Eukaryota</taxon>
        <taxon>Viridiplantae</taxon>
        <taxon>Streptophyta</taxon>
        <taxon>Embryophyta</taxon>
        <taxon>Tracheophyta</taxon>
        <taxon>Spermatophyta</taxon>
        <taxon>Magnoliopsida</taxon>
        <taxon>eudicotyledons</taxon>
        <taxon>Gunneridae</taxon>
        <taxon>Pentapetalae</taxon>
        <taxon>rosids</taxon>
        <taxon>fabids</taxon>
        <taxon>Fagales</taxon>
        <taxon>Fagaceae</taxon>
        <taxon>Fagus</taxon>
    </lineage>
</organism>
<dbReference type="EMBL" id="OIVN01001028">
    <property type="protein sequence ID" value="SPC88905.1"/>
    <property type="molecule type" value="Genomic_DNA"/>
</dbReference>
<dbReference type="PANTHER" id="PTHR31549">
    <property type="entry name" value="PROTEIN, PUTATIVE (DUF247)-RELATED-RELATED"/>
    <property type="match status" value="1"/>
</dbReference>